<gene>
    <name evidence="2" type="ORF">ACFQ08_30960</name>
</gene>
<keyword evidence="3" id="KW-1185">Reference proteome</keyword>
<keyword evidence="1" id="KW-0732">Signal</keyword>
<feature type="chain" id="PRO_5046597059" evidence="1">
    <location>
        <begin position="27"/>
        <end position="108"/>
    </location>
</feature>
<evidence type="ECO:0000313" key="3">
    <source>
        <dbReference type="Proteomes" id="UP001597024"/>
    </source>
</evidence>
<protein>
    <submittedName>
        <fullName evidence="2">Uncharacterized protein</fullName>
    </submittedName>
</protein>
<feature type="signal peptide" evidence="1">
    <location>
        <begin position="1"/>
        <end position="26"/>
    </location>
</feature>
<dbReference type="Proteomes" id="UP001597024">
    <property type="component" value="Unassembled WGS sequence"/>
</dbReference>
<reference evidence="3" key="1">
    <citation type="journal article" date="2019" name="Int. J. Syst. Evol. Microbiol.">
        <title>The Global Catalogue of Microorganisms (GCM) 10K type strain sequencing project: providing services to taxonomists for standard genome sequencing and annotation.</title>
        <authorList>
            <consortium name="The Broad Institute Genomics Platform"/>
            <consortium name="The Broad Institute Genome Sequencing Center for Infectious Disease"/>
            <person name="Wu L."/>
            <person name="Ma J."/>
        </authorList>
    </citation>
    <scope>NUCLEOTIDE SEQUENCE [LARGE SCALE GENOMIC DNA]</scope>
    <source>
        <strain evidence="3">CCUG 62974</strain>
    </source>
</reference>
<evidence type="ECO:0000256" key="1">
    <source>
        <dbReference type="SAM" id="SignalP"/>
    </source>
</evidence>
<sequence>MRKAAIALAMGAVVAGALLTMPAASASATAAGCQYNFGTPGPYGSTNGFAAKCGTDGPAYEYRAWVQCENGRRDGAWVRTDSGLWSTANCGPYYIMRITYGLDKRPVT</sequence>
<dbReference type="EMBL" id="JBHTHX010001590">
    <property type="protein sequence ID" value="MFD0888976.1"/>
    <property type="molecule type" value="Genomic_DNA"/>
</dbReference>
<organism evidence="2 3">
    <name type="scientific">Streptosporangium algeriense</name>
    <dbReference type="NCBI Taxonomy" id="1682748"/>
    <lineage>
        <taxon>Bacteria</taxon>
        <taxon>Bacillati</taxon>
        <taxon>Actinomycetota</taxon>
        <taxon>Actinomycetes</taxon>
        <taxon>Streptosporangiales</taxon>
        <taxon>Streptosporangiaceae</taxon>
        <taxon>Streptosporangium</taxon>
    </lineage>
</organism>
<dbReference type="PROSITE" id="PS51257">
    <property type="entry name" value="PROKAR_LIPOPROTEIN"/>
    <property type="match status" value="1"/>
</dbReference>
<proteinExistence type="predicted"/>
<evidence type="ECO:0000313" key="2">
    <source>
        <dbReference type="EMBL" id="MFD0888976.1"/>
    </source>
</evidence>
<comment type="caution">
    <text evidence="2">The sequence shown here is derived from an EMBL/GenBank/DDBJ whole genome shotgun (WGS) entry which is preliminary data.</text>
</comment>
<name>A0ABW3E109_9ACTN</name>
<accession>A0ABW3E109</accession>